<dbReference type="SMART" id="SM00248">
    <property type="entry name" value="ANK"/>
    <property type="match status" value="13"/>
</dbReference>
<proteinExistence type="predicted"/>
<feature type="repeat" description="ANK" evidence="3">
    <location>
        <begin position="659"/>
        <end position="691"/>
    </location>
</feature>
<feature type="region of interest" description="Disordered" evidence="4">
    <location>
        <begin position="34"/>
        <end position="82"/>
    </location>
</feature>
<dbReference type="PROSITE" id="PS50297">
    <property type="entry name" value="ANK_REP_REGION"/>
    <property type="match status" value="6"/>
</dbReference>
<feature type="repeat" description="ANK" evidence="3">
    <location>
        <begin position="861"/>
        <end position="893"/>
    </location>
</feature>
<dbReference type="Pfam" id="PF13637">
    <property type="entry name" value="Ank_4"/>
    <property type="match status" value="1"/>
</dbReference>
<gene>
    <name evidence="6" type="ORF">OXX778_LOCUS16925</name>
</gene>
<dbReference type="PRINTS" id="PR01415">
    <property type="entry name" value="ANKYRIN"/>
</dbReference>
<dbReference type="SUPFAM" id="SSF52540">
    <property type="entry name" value="P-loop containing nucleoside triphosphate hydrolases"/>
    <property type="match status" value="1"/>
</dbReference>
<feature type="compositionally biased region" description="Low complexity" evidence="4">
    <location>
        <begin position="34"/>
        <end position="51"/>
    </location>
</feature>
<feature type="compositionally biased region" description="Polar residues" evidence="4">
    <location>
        <begin position="73"/>
        <end position="82"/>
    </location>
</feature>
<keyword evidence="1" id="KW-0677">Repeat</keyword>
<evidence type="ECO:0000256" key="1">
    <source>
        <dbReference type="ARBA" id="ARBA00022737"/>
    </source>
</evidence>
<evidence type="ECO:0000256" key="3">
    <source>
        <dbReference type="PROSITE-ProRule" id="PRU00023"/>
    </source>
</evidence>
<comment type="caution">
    <text evidence="6">The sequence shown here is derived from an EMBL/GenBank/DDBJ whole genome shotgun (WGS) entry which is preliminary data.</text>
</comment>
<feature type="repeat" description="ANK" evidence="3">
    <location>
        <begin position="593"/>
        <end position="625"/>
    </location>
</feature>
<protein>
    <recommendedName>
        <fullName evidence="5">ORC1/DEAH AAA+ ATPase domain-containing protein</fullName>
    </recommendedName>
</protein>
<dbReference type="PANTHER" id="PTHR24123">
    <property type="entry name" value="ANKYRIN REPEAT-CONTAINING"/>
    <property type="match status" value="1"/>
</dbReference>
<dbReference type="PROSITE" id="PS50088">
    <property type="entry name" value="ANK_REPEAT"/>
    <property type="match status" value="7"/>
</dbReference>
<dbReference type="InterPro" id="IPR027417">
    <property type="entry name" value="P-loop_NTPase"/>
</dbReference>
<organism evidence="6 7">
    <name type="scientific">Brachionus calyciflorus</name>
    <dbReference type="NCBI Taxonomy" id="104777"/>
    <lineage>
        <taxon>Eukaryota</taxon>
        <taxon>Metazoa</taxon>
        <taxon>Spiralia</taxon>
        <taxon>Gnathifera</taxon>
        <taxon>Rotifera</taxon>
        <taxon>Eurotatoria</taxon>
        <taxon>Monogononta</taxon>
        <taxon>Pseudotrocha</taxon>
        <taxon>Ploima</taxon>
        <taxon>Brachionidae</taxon>
        <taxon>Brachionus</taxon>
    </lineage>
</organism>
<dbReference type="OrthoDB" id="427518at2759"/>
<dbReference type="Proteomes" id="UP000663879">
    <property type="component" value="Unassembled WGS sequence"/>
</dbReference>
<evidence type="ECO:0000256" key="2">
    <source>
        <dbReference type="ARBA" id="ARBA00023043"/>
    </source>
</evidence>
<keyword evidence="7" id="KW-1185">Reference proteome</keyword>
<keyword evidence="2 3" id="KW-0040">ANK repeat</keyword>
<accession>A0A814HM18</accession>
<dbReference type="Gene3D" id="3.40.50.300">
    <property type="entry name" value="P-loop containing nucleotide triphosphate hydrolases"/>
    <property type="match status" value="1"/>
</dbReference>
<feature type="repeat" description="ANK" evidence="3">
    <location>
        <begin position="729"/>
        <end position="761"/>
    </location>
</feature>
<dbReference type="InterPro" id="IPR036770">
    <property type="entry name" value="Ankyrin_rpt-contain_sf"/>
</dbReference>
<dbReference type="EMBL" id="CAJNOC010004160">
    <property type="protein sequence ID" value="CAF1011713.1"/>
    <property type="molecule type" value="Genomic_DNA"/>
</dbReference>
<dbReference type="InterPro" id="IPR002110">
    <property type="entry name" value="Ankyrin_rpt"/>
</dbReference>
<dbReference type="InterPro" id="IPR049945">
    <property type="entry name" value="AAA_22"/>
</dbReference>
<dbReference type="PANTHER" id="PTHR24123:SF65">
    <property type="entry name" value="ANKYRIN REPEAT DOMAIN-CONTAINING PROTEIN 50"/>
    <property type="match status" value="1"/>
</dbReference>
<feature type="repeat" description="ANK" evidence="3">
    <location>
        <begin position="994"/>
        <end position="1026"/>
    </location>
</feature>
<evidence type="ECO:0000313" key="6">
    <source>
        <dbReference type="EMBL" id="CAF1011713.1"/>
    </source>
</evidence>
<sequence length="1301" mass="148580">MTDSKIIIPISCESILNSLSDSDIHSAISNLSFSSTSNSTTSITSSSSFSTDSEKSSPHIFPLQSPSPHKLNENSTSSDTSSPFKNKKFYAKDWLFTKLNEIVYKSQLVVLLGEYGTGKSHLIYELKNRDKKLNFDVIATHCFTLFAKNNLENFYENLTRSILGYFKKTVINTKNENYSDLFINNVLEPLNEIQTQNNCVILIDGLDELVHLDRLDLNENLTEEILNFIFIILKKFPKWLSVVITARRSTEKTFLRNKFSSYEKISIDRGLNLNKIISSSKSSHSLSQKSDLNRHSTPIDLGNLNNLRDLQIYILNRLNSDNKLKLKLNSKLDKSIELLNLLLIKSNNSILYINIIFNLVLNSLFTLQDLKHVESNLNGLYKYCFKLFENKFNEVPNCKDLIKTLLGIILLDKNLDNLYAKIKIRYRNLNPTLYDQIYDLLDKIFDLKNHVNLISFYEFLFTDEDSLEEAYFCLGFYYFNKKNLDKFKFYLKKCKNLIKDFDYFYSLINPEKKNFQSDPNDPNLKNIIFDFVTLGDLESIKSLQDPKISSFINELRDSYDQTCLLVSVKLNHVKLVEYFVKLESCDLDYCDSSGWTALRYAAWTGNEQIVNILVKNGATIDLADKDLRTPLRAAVFSGHENVVKILIKSGADVNKTDLENRSILHVATYMGHLSIVNILLQSGASLNHQDLLGRSILATSIYCINSQNRMDIIKLLIKNGAKIDQFDHNNQTPLILAGLENEIKIIDQLLSNNADIDHIDNLGHTILTHAIKNGYDEQVEYLLKKNAATHILDPDGRSILSIASSLGHEHIVGLLMQKDLDEMHRDNNGWTPLHEACFHGHKNVILMLLNYGSEIDAVDNQGRTSLYLACLQGHLGIVKILLENKANFNIKTHEDESIFQVSLNESKFQISQILIDRGYFVDDLDLEGKSTLQKFIIQNKDVCEQIIFLLDSNASTNLKDSNGQTSLHLAINGTIDLINLLANYAADLNAQDLCGNTPLLLACLGNKLNLAKVLIDKKCNLDMKNNKGESALAISIRNRNYELCEELLKNGCCIDTDENPIKLANLYNFTEIVSLIQYYTALNFIPNKSDSLNLNFNNRCLITQNTFSSYMNNLSHRNRTFVLNLDDTEYEDSKSRIKIVKEKIFGHGSSGESSSLRIFLSSFRKGKHDEDIEKPKSKSIVQYIWKKFKIGKDKDSFSHQSNNKIQRSVTDTIASNLMYSKNDTLMTSFDTLTNVDSRQDDASYIFNRNSLSDCLSPHNKNKQLTPNFSYRNIQVKQYNFNNNNNNQKLDIEGYFKKETSI</sequence>
<feature type="domain" description="ORC1/DEAH AAA+ ATPase" evidence="5">
    <location>
        <begin position="107"/>
        <end position="243"/>
    </location>
</feature>
<dbReference type="InterPro" id="IPR051165">
    <property type="entry name" value="Multifunctional_ANK_Repeat"/>
</dbReference>
<evidence type="ECO:0000256" key="4">
    <source>
        <dbReference type="SAM" id="MobiDB-lite"/>
    </source>
</evidence>
<feature type="repeat" description="ANK" evidence="3">
    <location>
        <begin position="626"/>
        <end position="658"/>
    </location>
</feature>
<reference evidence="6" key="1">
    <citation type="submission" date="2021-02" db="EMBL/GenBank/DDBJ databases">
        <authorList>
            <person name="Nowell W R."/>
        </authorList>
    </citation>
    <scope>NUCLEOTIDE SEQUENCE</scope>
    <source>
        <strain evidence="6">Ploen Becks lab</strain>
    </source>
</reference>
<dbReference type="Gene3D" id="1.25.40.20">
    <property type="entry name" value="Ankyrin repeat-containing domain"/>
    <property type="match status" value="4"/>
</dbReference>
<evidence type="ECO:0000313" key="7">
    <source>
        <dbReference type="Proteomes" id="UP000663879"/>
    </source>
</evidence>
<feature type="repeat" description="ANK" evidence="3">
    <location>
        <begin position="828"/>
        <end position="860"/>
    </location>
</feature>
<evidence type="ECO:0000259" key="5">
    <source>
        <dbReference type="Pfam" id="PF13401"/>
    </source>
</evidence>
<dbReference type="GO" id="GO:0016887">
    <property type="term" value="F:ATP hydrolysis activity"/>
    <property type="evidence" value="ECO:0007669"/>
    <property type="project" value="InterPro"/>
</dbReference>
<dbReference type="Pfam" id="PF13401">
    <property type="entry name" value="AAA_22"/>
    <property type="match status" value="1"/>
</dbReference>
<dbReference type="Pfam" id="PF12796">
    <property type="entry name" value="Ank_2"/>
    <property type="match status" value="4"/>
</dbReference>
<dbReference type="SUPFAM" id="SSF48403">
    <property type="entry name" value="Ankyrin repeat"/>
    <property type="match status" value="2"/>
</dbReference>
<name>A0A814HM18_9BILA</name>